<evidence type="ECO:0000256" key="5">
    <source>
        <dbReference type="ARBA" id="ARBA00022692"/>
    </source>
</evidence>
<dbReference type="InterPro" id="IPR050297">
    <property type="entry name" value="LipidA_mod_glycosyltrf_83"/>
</dbReference>
<comment type="caution">
    <text evidence="10">The sequence shown here is derived from an EMBL/GenBank/DDBJ whole genome shotgun (WGS) entry which is preliminary data.</text>
</comment>
<keyword evidence="4" id="KW-0808">Transferase</keyword>
<feature type="domain" description="Glycosyltransferase RgtA/B/C/D-like" evidence="9">
    <location>
        <begin position="89"/>
        <end position="249"/>
    </location>
</feature>
<organism evidence="10 11">
    <name type="scientific">Candidatus Curtissbacteria bacterium GW2011_GWA1_40_24</name>
    <dbReference type="NCBI Taxonomy" id="1618406"/>
    <lineage>
        <taxon>Bacteria</taxon>
        <taxon>Candidatus Curtissiibacteriota</taxon>
    </lineage>
</organism>
<evidence type="ECO:0000256" key="2">
    <source>
        <dbReference type="ARBA" id="ARBA00022475"/>
    </source>
</evidence>
<keyword evidence="6 8" id="KW-1133">Transmembrane helix</keyword>
<feature type="transmembrane region" description="Helical" evidence="8">
    <location>
        <begin position="310"/>
        <end position="328"/>
    </location>
</feature>
<feature type="transmembrane region" description="Helical" evidence="8">
    <location>
        <begin position="12"/>
        <end position="29"/>
    </location>
</feature>
<reference evidence="10 11" key="1">
    <citation type="journal article" date="2015" name="Nature">
        <title>rRNA introns, odd ribosomes, and small enigmatic genomes across a large radiation of phyla.</title>
        <authorList>
            <person name="Brown C.T."/>
            <person name="Hug L.A."/>
            <person name="Thomas B.C."/>
            <person name="Sharon I."/>
            <person name="Castelle C.J."/>
            <person name="Singh A."/>
            <person name="Wilkins M.J."/>
            <person name="Williams K.H."/>
            <person name="Banfield J.F."/>
        </authorList>
    </citation>
    <scope>NUCLEOTIDE SEQUENCE [LARGE SCALE GENOMIC DNA]</scope>
</reference>
<evidence type="ECO:0000256" key="4">
    <source>
        <dbReference type="ARBA" id="ARBA00022679"/>
    </source>
</evidence>
<dbReference type="Pfam" id="PF13231">
    <property type="entry name" value="PMT_2"/>
    <property type="match status" value="1"/>
</dbReference>
<feature type="transmembrane region" description="Helical" evidence="8">
    <location>
        <begin position="388"/>
        <end position="407"/>
    </location>
</feature>
<comment type="subcellular location">
    <subcellularLocation>
        <location evidence="1">Cell membrane</location>
        <topology evidence="1">Multi-pass membrane protein</topology>
    </subcellularLocation>
</comment>
<evidence type="ECO:0000256" key="3">
    <source>
        <dbReference type="ARBA" id="ARBA00022676"/>
    </source>
</evidence>
<evidence type="ECO:0000256" key="8">
    <source>
        <dbReference type="SAM" id="Phobius"/>
    </source>
</evidence>
<dbReference type="PANTHER" id="PTHR33908:SF11">
    <property type="entry name" value="MEMBRANE PROTEIN"/>
    <property type="match status" value="1"/>
</dbReference>
<feature type="transmembrane region" description="Helical" evidence="8">
    <location>
        <begin position="281"/>
        <end position="304"/>
    </location>
</feature>
<evidence type="ECO:0000256" key="7">
    <source>
        <dbReference type="ARBA" id="ARBA00023136"/>
    </source>
</evidence>
<feature type="transmembrane region" description="Helical" evidence="8">
    <location>
        <begin position="107"/>
        <end position="128"/>
    </location>
</feature>
<proteinExistence type="predicted"/>
<feature type="transmembrane region" description="Helical" evidence="8">
    <location>
        <begin position="159"/>
        <end position="176"/>
    </location>
</feature>
<keyword evidence="3" id="KW-0328">Glycosyltransferase</keyword>
<feature type="transmembrane region" description="Helical" evidence="8">
    <location>
        <begin position="240"/>
        <end position="260"/>
    </location>
</feature>
<dbReference type="GO" id="GO:0005886">
    <property type="term" value="C:plasma membrane"/>
    <property type="evidence" value="ECO:0007669"/>
    <property type="project" value="UniProtKB-SubCell"/>
</dbReference>
<evidence type="ECO:0000256" key="1">
    <source>
        <dbReference type="ARBA" id="ARBA00004651"/>
    </source>
</evidence>
<dbReference type="Proteomes" id="UP000034489">
    <property type="component" value="Unassembled WGS sequence"/>
</dbReference>
<evidence type="ECO:0000259" key="9">
    <source>
        <dbReference type="Pfam" id="PF13231"/>
    </source>
</evidence>
<feature type="transmembrane region" description="Helical" evidence="8">
    <location>
        <begin position="197"/>
        <end position="228"/>
    </location>
</feature>
<feature type="transmembrane region" description="Helical" evidence="8">
    <location>
        <begin position="362"/>
        <end position="381"/>
    </location>
</feature>
<dbReference type="InterPro" id="IPR038731">
    <property type="entry name" value="RgtA/B/C-like"/>
</dbReference>
<dbReference type="AlphaFoldDB" id="A0A0G0RSC8"/>
<evidence type="ECO:0000313" key="11">
    <source>
        <dbReference type="Proteomes" id="UP000034489"/>
    </source>
</evidence>
<dbReference type="PATRIC" id="fig|1618406.3.peg.125"/>
<keyword evidence="5 8" id="KW-0812">Transmembrane</keyword>
<keyword evidence="7 8" id="KW-0472">Membrane</keyword>
<feature type="transmembrane region" description="Helical" evidence="8">
    <location>
        <begin position="335"/>
        <end position="356"/>
    </location>
</feature>
<dbReference type="GO" id="GO:0016763">
    <property type="term" value="F:pentosyltransferase activity"/>
    <property type="evidence" value="ECO:0007669"/>
    <property type="project" value="TreeGrafter"/>
</dbReference>
<accession>A0A0G0RSC8</accession>
<dbReference type="EMBL" id="LBYQ01000005">
    <property type="protein sequence ID" value="KKR55413.1"/>
    <property type="molecule type" value="Genomic_DNA"/>
</dbReference>
<keyword evidence="2" id="KW-1003">Cell membrane</keyword>
<name>A0A0G0RSC8_9BACT</name>
<feature type="transmembrane region" description="Helical" evidence="8">
    <location>
        <begin position="135"/>
        <end position="153"/>
    </location>
</feature>
<evidence type="ECO:0000313" key="10">
    <source>
        <dbReference type="EMBL" id="KKR55413.1"/>
    </source>
</evidence>
<sequence length="525" mass="61025">MTIEKLKEHKIEILCLAIILLLASFFYFYKITQKGFFDHDEAWFSLTGNTYAAIPKILISHILHPQINVEAITLKYLPGHILWGTSVRPLFIFVEALGISVFGYHDYSIFILNSVIGLLTLLALYYLVRSITKDGIFSLLAVFLFAISGYQIFFARSGLAQVLTGLLLILGTLFYIKTLKIPTDSGQENRRNLLWAGFFWGLMTISHYTIIAILLLIFVFEIAFSIFYLRQKIFVAVKRLLYLFAPTIIFLLSAQVIFILRNYGLAKIGYPGRPMLYFEEFFYYFNSVGGAGYSFKIADLAFYVKLFRDLNGWPYVLLFLASPLMFIYKKWHKNLSLTFIFFIAWGFFSGFSIIAFKGTRNLAIINALVSFIAALVLYELFKLFKNKYYQRSVVIFFAVILVIQLRIDWRIINLKSGYQEATRYIMANNIPSEDVYGENWPILAFYLNKKVQILDKNPRVVYYAFDWLAKSEESKKFYYDLQRRGKIMVIFDNPPANTSAVLGENQFEVPKENFNKIIIYKTIQY</sequence>
<dbReference type="GO" id="GO:0009103">
    <property type="term" value="P:lipopolysaccharide biosynthetic process"/>
    <property type="evidence" value="ECO:0007669"/>
    <property type="project" value="UniProtKB-ARBA"/>
</dbReference>
<dbReference type="PANTHER" id="PTHR33908">
    <property type="entry name" value="MANNOSYLTRANSFERASE YKCB-RELATED"/>
    <property type="match status" value="1"/>
</dbReference>
<evidence type="ECO:0000256" key="6">
    <source>
        <dbReference type="ARBA" id="ARBA00022989"/>
    </source>
</evidence>
<protein>
    <recommendedName>
        <fullName evidence="9">Glycosyltransferase RgtA/B/C/D-like domain-containing protein</fullName>
    </recommendedName>
</protein>
<gene>
    <name evidence="10" type="ORF">UT92_C0005G0003</name>
</gene>